<feature type="compositionally biased region" description="Polar residues" evidence="1">
    <location>
        <begin position="50"/>
        <end position="64"/>
    </location>
</feature>
<organism evidence="2 3">
    <name type="scientific">Coemansia spiralis</name>
    <dbReference type="NCBI Taxonomy" id="417178"/>
    <lineage>
        <taxon>Eukaryota</taxon>
        <taxon>Fungi</taxon>
        <taxon>Fungi incertae sedis</taxon>
        <taxon>Zoopagomycota</taxon>
        <taxon>Kickxellomycotina</taxon>
        <taxon>Kickxellomycetes</taxon>
        <taxon>Kickxellales</taxon>
        <taxon>Kickxellaceae</taxon>
        <taxon>Coemansia</taxon>
    </lineage>
</organism>
<dbReference type="AlphaFoldDB" id="A0A9W8G1T1"/>
<proteinExistence type="predicted"/>
<dbReference type="EMBL" id="JANBTW010000158">
    <property type="protein sequence ID" value="KAJ2669219.1"/>
    <property type="molecule type" value="Genomic_DNA"/>
</dbReference>
<comment type="caution">
    <text evidence="2">The sequence shown here is derived from an EMBL/GenBank/DDBJ whole genome shotgun (WGS) entry which is preliminary data.</text>
</comment>
<evidence type="ECO:0000256" key="1">
    <source>
        <dbReference type="SAM" id="MobiDB-lite"/>
    </source>
</evidence>
<feature type="compositionally biased region" description="Polar residues" evidence="1">
    <location>
        <begin position="77"/>
        <end position="91"/>
    </location>
</feature>
<evidence type="ECO:0000313" key="2">
    <source>
        <dbReference type="EMBL" id="KAJ2669219.1"/>
    </source>
</evidence>
<dbReference type="Proteomes" id="UP001151518">
    <property type="component" value="Unassembled WGS sequence"/>
</dbReference>
<protein>
    <submittedName>
        <fullName evidence="2">Uncharacterized protein</fullName>
    </submittedName>
</protein>
<feature type="region of interest" description="Disordered" evidence="1">
    <location>
        <begin position="49"/>
        <end position="135"/>
    </location>
</feature>
<gene>
    <name evidence="2" type="ORF">GGI25_006216</name>
</gene>
<reference evidence="2" key="1">
    <citation type="submission" date="2022-07" db="EMBL/GenBank/DDBJ databases">
        <title>Phylogenomic reconstructions and comparative analyses of Kickxellomycotina fungi.</title>
        <authorList>
            <person name="Reynolds N.K."/>
            <person name="Stajich J.E."/>
            <person name="Barry K."/>
            <person name="Grigoriev I.V."/>
            <person name="Crous P."/>
            <person name="Smith M.E."/>
        </authorList>
    </citation>
    <scope>NUCLEOTIDE SEQUENCE</scope>
    <source>
        <strain evidence="2">NRRL 3115</strain>
    </source>
</reference>
<dbReference type="OrthoDB" id="5553594at2759"/>
<accession>A0A9W8G1T1</accession>
<feature type="compositionally biased region" description="Low complexity" evidence="1">
    <location>
        <begin position="92"/>
        <end position="113"/>
    </location>
</feature>
<name>A0A9W8G1T1_9FUNG</name>
<evidence type="ECO:0000313" key="3">
    <source>
        <dbReference type="Proteomes" id="UP001151518"/>
    </source>
</evidence>
<sequence>MRITVSTPIATYAMLAAAQGSLLSKLLGDIELQLNLCPELVIDIGHHRSSGQNAKPVTQSTNPACPNYVPPDLASLNKEQPSGIEQSLGIVSTSSGGASSGSTDNASDSTDNAPGSTDNASGSTDNTPSTSAITDTDIGIGTIIEIPEVPPAAQSSAPQAYSMIPLDELLPTQVLAELQAEKTEHIPAAAPSQSKCVWVTTTVAVNNQPMPQVPNWPETGWHQAAPTLPLPDAKIMPEPMPTWMQANEWPAGPQMFTQQINTAATMTVQMADGQQGVVVGTRNAGFYEFAD</sequence>
<feature type="compositionally biased region" description="Polar residues" evidence="1">
    <location>
        <begin position="114"/>
        <end position="132"/>
    </location>
</feature>